<organism evidence="1 2">
    <name type="scientific">Larinioides sclopetarius</name>
    <dbReference type="NCBI Taxonomy" id="280406"/>
    <lineage>
        <taxon>Eukaryota</taxon>
        <taxon>Metazoa</taxon>
        <taxon>Ecdysozoa</taxon>
        <taxon>Arthropoda</taxon>
        <taxon>Chelicerata</taxon>
        <taxon>Arachnida</taxon>
        <taxon>Araneae</taxon>
        <taxon>Araneomorphae</taxon>
        <taxon>Entelegynae</taxon>
        <taxon>Araneoidea</taxon>
        <taxon>Araneidae</taxon>
        <taxon>Larinioides</taxon>
    </lineage>
</organism>
<comment type="caution">
    <text evidence="1">The sequence shown here is derived from an EMBL/GenBank/DDBJ whole genome shotgun (WGS) entry which is preliminary data.</text>
</comment>
<name>A0AAV1ZIC9_9ARAC</name>
<feature type="non-terminal residue" evidence="1">
    <location>
        <position position="535"/>
    </location>
</feature>
<reference evidence="1 2" key="1">
    <citation type="submission" date="2024-04" db="EMBL/GenBank/DDBJ databases">
        <authorList>
            <person name="Rising A."/>
            <person name="Reimegard J."/>
            <person name="Sonavane S."/>
            <person name="Akerstrom W."/>
            <person name="Nylinder S."/>
            <person name="Hedman E."/>
            <person name="Kallberg Y."/>
        </authorList>
    </citation>
    <scope>NUCLEOTIDE SEQUENCE [LARGE SCALE GENOMIC DNA]</scope>
</reference>
<evidence type="ECO:0000313" key="1">
    <source>
        <dbReference type="EMBL" id="CAL1271395.1"/>
    </source>
</evidence>
<gene>
    <name evidence="1" type="ORF">LARSCL_LOCUS5805</name>
</gene>
<dbReference type="EMBL" id="CAXIEN010000054">
    <property type="protein sequence ID" value="CAL1271395.1"/>
    <property type="molecule type" value="Genomic_DNA"/>
</dbReference>
<evidence type="ECO:0000313" key="2">
    <source>
        <dbReference type="Proteomes" id="UP001497382"/>
    </source>
</evidence>
<keyword evidence="2" id="KW-1185">Reference proteome</keyword>
<accession>A0AAV1ZIC9</accession>
<dbReference type="Proteomes" id="UP001497382">
    <property type="component" value="Unassembled WGS sequence"/>
</dbReference>
<protein>
    <submittedName>
        <fullName evidence="1">Uncharacterized protein</fullName>
    </submittedName>
</protein>
<sequence>MKLKINFLFQIHKVLYLIWLSSHVIALNTLSEQTAVRKQAGKAIERFKIKLHRTLDEASIRRRRSLMYDENLHYETPTITSQIIYSSSLPMVAWCVLHFNEGDILFAATEEEIGIFDKELIPLVKISNQEIIYLLLGFEYENDLWLVTVQYEEDEYSFRVYKYSDDNLILENFFALPGESFAMITKVQQSVYLPSLSNIHSDSILNLFIWKEFQFYRIVELAFKGNGKSLVSWDMHGILFVAISFNDFLKIFHFSEKDERLILTQQMEQNCSIVKHFEVAKKHYLICSGSNKILLYWWNGNRFTEQQEICDVDPAVDITFMTLSDGNIVIVNVKHNRLDFYFRNSGSYIKLKEVVILEDGELESANIWKNMNRTDAFYLLPVFHDYNDISMIHFDVSFPKSPLVQDANAYLNCAQDLEKVLNDVDDKIKDSSLSHNNIWSKNKVSHISELHVKGAVISSQTAKISQISFVDSDSLNSRLISSLINKLSSKLRKLQYLLRNAVLKSAYQEIKGTYQAFLLNNISEIFNNLHFCRER</sequence>
<dbReference type="AlphaFoldDB" id="A0AAV1ZIC9"/>
<proteinExistence type="predicted"/>